<name>A0A8S3BL13_9BILA</name>
<dbReference type="AlphaFoldDB" id="A0A8S3BL13"/>
<dbReference type="Proteomes" id="UP000676336">
    <property type="component" value="Unassembled WGS sequence"/>
</dbReference>
<proteinExistence type="predicted"/>
<gene>
    <name evidence="1" type="ORF">SMN809_LOCUS48715</name>
</gene>
<reference evidence="1" key="1">
    <citation type="submission" date="2021-02" db="EMBL/GenBank/DDBJ databases">
        <authorList>
            <person name="Nowell W R."/>
        </authorList>
    </citation>
    <scope>NUCLEOTIDE SEQUENCE</scope>
</reference>
<protein>
    <submittedName>
        <fullName evidence="1">Uncharacterized protein</fullName>
    </submittedName>
</protein>
<organism evidence="1 2">
    <name type="scientific">Rotaria magnacalcarata</name>
    <dbReference type="NCBI Taxonomy" id="392030"/>
    <lineage>
        <taxon>Eukaryota</taxon>
        <taxon>Metazoa</taxon>
        <taxon>Spiralia</taxon>
        <taxon>Gnathifera</taxon>
        <taxon>Rotifera</taxon>
        <taxon>Eurotatoria</taxon>
        <taxon>Bdelloidea</taxon>
        <taxon>Philodinida</taxon>
        <taxon>Philodinidae</taxon>
        <taxon>Rotaria</taxon>
    </lineage>
</organism>
<evidence type="ECO:0000313" key="1">
    <source>
        <dbReference type="EMBL" id="CAF4836181.1"/>
    </source>
</evidence>
<sequence length="68" mass="7427">MPLEFDQTTAVNVSSIFVDAGKLTRSGKPIIIVTVPEDKNIMQTAEFSVNLAGHKTGAEIIYFERGTK</sequence>
<comment type="caution">
    <text evidence="1">The sequence shown here is derived from an EMBL/GenBank/DDBJ whole genome shotgun (WGS) entry which is preliminary data.</text>
</comment>
<accession>A0A8S3BL13</accession>
<dbReference type="EMBL" id="CAJOBI010157166">
    <property type="protein sequence ID" value="CAF4836181.1"/>
    <property type="molecule type" value="Genomic_DNA"/>
</dbReference>
<feature type="non-terminal residue" evidence="1">
    <location>
        <position position="68"/>
    </location>
</feature>
<evidence type="ECO:0000313" key="2">
    <source>
        <dbReference type="Proteomes" id="UP000676336"/>
    </source>
</evidence>